<dbReference type="InterPro" id="IPR038718">
    <property type="entry name" value="SNF2-like_sf"/>
</dbReference>
<accession>A0A9W6FUQ0</accession>
<dbReference type="PROSITE" id="PS51192">
    <property type="entry name" value="HELICASE_ATP_BIND_1"/>
    <property type="match status" value="1"/>
</dbReference>
<organism evidence="3 4">
    <name type="scientific">Desulforhabdus amnigena</name>
    <dbReference type="NCBI Taxonomy" id="40218"/>
    <lineage>
        <taxon>Bacteria</taxon>
        <taxon>Pseudomonadati</taxon>
        <taxon>Thermodesulfobacteriota</taxon>
        <taxon>Syntrophobacteria</taxon>
        <taxon>Syntrophobacterales</taxon>
        <taxon>Syntrophobacteraceae</taxon>
        <taxon>Desulforhabdus</taxon>
    </lineage>
</organism>
<proteinExistence type="predicted"/>
<reference evidence="3" key="1">
    <citation type="submission" date="2022-12" db="EMBL/GenBank/DDBJ databases">
        <title>Reference genome sequencing for broad-spectrum identification of bacterial and archaeal isolates by mass spectrometry.</title>
        <authorList>
            <person name="Sekiguchi Y."/>
            <person name="Tourlousse D.M."/>
        </authorList>
    </citation>
    <scope>NUCLEOTIDE SEQUENCE</scope>
    <source>
        <strain evidence="3">ASRB1</strain>
    </source>
</reference>
<gene>
    <name evidence="3" type="ORF">DAMNIGENAA_26250</name>
</gene>
<dbReference type="GO" id="GO:0004386">
    <property type="term" value="F:helicase activity"/>
    <property type="evidence" value="ECO:0007669"/>
    <property type="project" value="UniProtKB-KW"/>
</dbReference>
<comment type="caution">
    <text evidence="3">The sequence shown here is derived from an EMBL/GenBank/DDBJ whole genome shotgun (WGS) entry which is preliminary data.</text>
</comment>
<dbReference type="AlphaFoldDB" id="A0A9W6FUQ0"/>
<dbReference type="InterPro" id="IPR014001">
    <property type="entry name" value="Helicase_ATP-bd"/>
</dbReference>
<dbReference type="InterPro" id="IPR057342">
    <property type="entry name" value="DEXDc_RapA"/>
</dbReference>
<dbReference type="PANTHER" id="PTHR45766">
    <property type="entry name" value="DNA ANNEALING HELICASE AND ENDONUCLEASE ZRANB3 FAMILY MEMBER"/>
    <property type="match status" value="1"/>
</dbReference>
<sequence length="406" mass="46132">MDVCGREALLLTFDVSGLMQKTVFAPGARVVIRDAEWLVRKVDRTSTGGQALSVVGLSELVRDKEAIFLDEIDKNIQVMDPTDTELVSDGSNYYRDSLLYMESLLRQTPPTDENLYIGHQTAMDVVPYQLDPAIQALKQPRQRILIADAVGLGKTIEVGILLTELIKRGRGKRILVLTVKSMLTQFQKELWSRFTIPLTRLDSIGIQRIRSRIPTNHNPFFYFDKSIISIDTLKQDIEYRTYLENCTWDIIVIDEAHNVAERGSNSLRSRLAKLLSSRSDTLIMLSATPHDGRPKAFASLMNMLNPTAIADPEQYGPEDIKGLFVRRFKKDIKDQVKQSFKERKISKAKCQATALEEEVFNTFAELSFTKIDQRRTAGKLFKTTLEKALFSGQSHDFYFPSKTLAR</sequence>
<dbReference type="Pfam" id="PF00176">
    <property type="entry name" value="SNF2-rel_dom"/>
    <property type="match status" value="1"/>
</dbReference>
<evidence type="ECO:0000313" key="3">
    <source>
        <dbReference type="EMBL" id="GLI35192.1"/>
    </source>
</evidence>
<feature type="domain" description="Helicase ATP-binding" evidence="2">
    <location>
        <begin position="135"/>
        <end position="307"/>
    </location>
</feature>
<dbReference type="GO" id="GO:0016787">
    <property type="term" value="F:hydrolase activity"/>
    <property type="evidence" value="ECO:0007669"/>
    <property type="project" value="UniProtKB-KW"/>
</dbReference>
<evidence type="ECO:0000313" key="4">
    <source>
        <dbReference type="Proteomes" id="UP001144372"/>
    </source>
</evidence>
<evidence type="ECO:0000256" key="1">
    <source>
        <dbReference type="ARBA" id="ARBA00022801"/>
    </source>
</evidence>
<name>A0A9W6FUQ0_9BACT</name>
<dbReference type="InterPro" id="IPR000330">
    <property type="entry name" value="SNF2_N"/>
</dbReference>
<dbReference type="InterPro" id="IPR027417">
    <property type="entry name" value="P-loop_NTPase"/>
</dbReference>
<dbReference type="EMBL" id="BSDR01000001">
    <property type="protein sequence ID" value="GLI35192.1"/>
    <property type="molecule type" value="Genomic_DNA"/>
</dbReference>
<dbReference type="CDD" id="cd18011">
    <property type="entry name" value="DEXDc_RapA"/>
    <property type="match status" value="1"/>
</dbReference>
<evidence type="ECO:0000259" key="2">
    <source>
        <dbReference type="PROSITE" id="PS51192"/>
    </source>
</evidence>
<keyword evidence="1" id="KW-0378">Hydrolase</keyword>
<dbReference type="PANTHER" id="PTHR45766:SF6">
    <property type="entry name" value="SWI_SNF-RELATED MATRIX-ASSOCIATED ACTIN-DEPENDENT REGULATOR OF CHROMATIN SUBFAMILY A-LIKE PROTEIN 1"/>
    <property type="match status" value="1"/>
</dbReference>
<dbReference type="GO" id="GO:0005524">
    <property type="term" value="F:ATP binding"/>
    <property type="evidence" value="ECO:0007669"/>
    <property type="project" value="UniProtKB-KW"/>
</dbReference>
<keyword evidence="4" id="KW-1185">Reference proteome</keyword>
<dbReference type="Proteomes" id="UP001144372">
    <property type="component" value="Unassembled WGS sequence"/>
</dbReference>
<dbReference type="Gene3D" id="3.40.50.10810">
    <property type="entry name" value="Tandem AAA-ATPase domain"/>
    <property type="match status" value="1"/>
</dbReference>
<protein>
    <recommendedName>
        <fullName evidence="2">Helicase ATP-binding domain-containing protein</fullName>
    </recommendedName>
</protein>
<dbReference type="SUPFAM" id="SSF52540">
    <property type="entry name" value="P-loop containing nucleoside triphosphate hydrolases"/>
    <property type="match status" value="1"/>
</dbReference>
<dbReference type="SMART" id="SM00487">
    <property type="entry name" value="DEXDc"/>
    <property type="match status" value="1"/>
</dbReference>